<gene>
    <name evidence="3" type="ORF">ANCDUO_27261</name>
</gene>
<dbReference type="GO" id="GO:0005507">
    <property type="term" value="F:copper ion binding"/>
    <property type="evidence" value="ECO:0007669"/>
    <property type="project" value="InterPro"/>
</dbReference>
<comment type="cofactor">
    <cofactor evidence="1">
        <name>Cu cation</name>
        <dbReference type="ChEBI" id="CHEBI:23378"/>
    </cofactor>
    <text evidence="1">Binds 1 copper ion per subunit.</text>
</comment>
<comment type="similarity">
    <text evidence="1">Belongs to the Cu-Zn superoxide dismutase family.</text>
</comment>
<dbReference type="PROSITE" id="PS00087">
    <property type="entry name" value="SOD_CU_ZN_1"/>
    <property type="match status" value="1"/>
</dbReference>
<dbReference type="InterPro" id="IPR018152">
    <property type="entry name" value="SOD_Cu/Zn_BS"/>
</dbReference>
<dbReference type="SUPFAM" id="SSF49329">
    <property type="entry name" value="Cu,Zn superoxide dismutase-like"/>
    <property type="match status" value="1"/>
</dbReference>
<dbReference type="EMBL" id="KN793010">
    <property type="protein sequence ID" value="KIH42750.1"/>
    <property type="molecule type" value="Genomic_DNA"/>
</dbReference>
<dbReference type="Proteomes" id="UP000054047">
    <property type="component" value="Unassembled WGS sequence"/>
</dbReference>
<keyword evidence="4" id="KW-1185">Reference proteome</keyword>
<dbReference type="GO" id="GO:0004784">
    <property type="term" value="F:superoxide dismutase activity"/>
    <property type="evidence" value="ECO:0007669"/>
    <property type="project" value="UniProtKB-EC"/>
</dbReference>
<dbReference type="OrthoDB" id="2015551at2759"/>
<feature type="domain" description="Superoxide dismutase copper/zinc binding" evidence="2">
    <location>
        <begin position="19"/>
        <end position="175"/>
    </location>
</feature>
<dbReference type="InterPro" id="IPR036423">
    <property type="entry name" value="SOD-like_Cu/Zn_dom_sf"/>
</dbReference>
<keyword evidence="1" id="KW-0560">Oxidoreductase</keyword>
<protein>
    <recommendedName>
        <fullName evidence="1">Superoxide dismutase [Cu-Zn]</fullName>
        <ecNumber evidence="1">1.15.1.1</ecNumber>
    </recommendedName>
</protein>
<evidence type="ECO:0000313" key="3">
    <source>
        <dbReference type="EMBL" id="KIH42750.1"/>
    </source>
</evidence>
<dbReference type="AlphaFoldDB" id="A0A0C2F2E6"/>
<sequence>MVLFFSERAVAVLKGNNGVTGTVWFLQRRAGGPIRVKVDVRGLRPNSRHGFHVHQLGDLTNGCTSAGPHYNPGNNNHGGPTDPIRHVGDLGNIVSNSRGIARVWLRDNQVMIDGMKSVIGRAVVVHANVDDLGEKMVFILLAVVSSASVGRGTGAQREESLRTGNAGPRLACGVIGIAS</sequence>
<dbReference type="PROSITE" id="PS00332">
    <property type="entry name" value="SOD_CU_ZN_2"/>
    <property type="match status" value="1"/>
</dbReference>
<dbReference type="PRINTS" id="PR00068">
    <property type="entry name" value="CUZNDISMTASE"/>
</dbReference>
<dbReference type="InterPro" id="IPR024134">
    <property type="entry name" value="SOD_Cu/Zn_/chaperone"/>
</dbReference>
<keyword evidence="1" id="KW-0862">Zinc</keyword>
<accession>A0A0C2F2E6</accession>
<dbReference type="PANTHER" id="PTHR10003">
    <property type="entry name" value="SUPEROXIDE DISMUTASE CU-ZN -RELATED"/>
    <property type="match status" value="1"/>
</dbReference>
<proteinExistence type="inferred from homology"/>
<comment type="cofactor">
    <cofactor evidence="1">
        <name>Zn(2+)</name>
        <dbReference type="ChEBI" id="CHEBI:29105"/>
    </cofactor>
    <text evidence="1">Binds 1 zinc ion per subunit.</text>
</comment>
<evidence type="ECO:0000313" key="4">
    <source>
        <dbReference type="Proteomes" id="UP000054047"/>
    </source>
</evidence>
<evidence type="ECO:0000259" key="2">
    <source>
        <dbReference type="Pfam" id="PF00080"/>
    </source>
</evidence>
<dbReference type="Pfam" id="PF00080">
    <property type="entry name" value="Sod_Cu"/>
    <property type="match status" value="1"/>
</dbReference>
<organism evidence="3 4">
    <name type="scientific">Ancylostoma duodenale</name>
    <dbReference type="NCBI Taxonomy" id="51022"/>
    <lineage>
        <taxon>Eukaryota</taxon>
        <taxon>Metazoa</taxon>
        <taxon>Ecdysozoa</taxon>
        <taxon>Nematoda</taxon>
        <taxon>Chromadorea</taxon>
        <taxon>Rhabditida</taxon>
        <taxon>Rhabditina</taxon>
        <taxon>Rhabditomorpha</taxon>
        <taxon>Strongyloidea</taxon>
        <taxon>Ancylostomatidae</taxon>
        <taxon>Ancylostomatinae</taxon>
        <taxon>Ancylostoma</taxon>
    </lineage>
</organism>
<keyword evidence="1" id="KW-0479">Metal-binding</keyword>
<evidence type="ECO:0000256" key="1">
    <source>
        <dbReference type="RuleBase" id="RU000393"/>
    </source>
</evidence>
<comment type="function">
    <text evidence="1">Destroys radicals which are normally produced within the cells and which are toxic to biological systems.</text>
</comment>
<dbReference type="Gene3D" id="2.60.40.200">
    <property type="entry name" value="Superoxide dismutase, copper/zinc binding domain"/>
    <property type="match status" value="1"/>
</dbReference>
<reference evidence="3 4" key="1">
    <citation type="submission" date="2013-12" db="EMBL/GenBank/DDBJ databases">
        <title>Draft genome of the parsitic nematode Ancylostoma duodenale.</title>
        <authorList>
            <person name="Mitreva M."/>
        </authorList>
    </citation>
    <scope>NUCLEOTIDE SEQUENCE [LARGE SCALE GENOMIC DNA]</scope>
    <source>
        <strain evidence="3 4">Zhejiang</strain>
    </source>
</reference>
<name>A0A0C2F2E6_9BILA</name>
<comment type="catalytic activity">
    <reaction evidence="1">
        <text>2 superoxide + 2 H(+) = H2O2 + O2</text>
        <dbReference type="Rhea" id="RHEA:20696"/>
        <dbReference type="ChEBI" id="CHEBI:15378"/>
        <dbReference type="ChEBI" id="CHEBI:15379"/>
        <dbReference type="ChEBI" id="CHEBI:16240"/>
        <dbReference type="ChEBI" id="CHEBI:18421"/>
        <dbReference type="EC" id="1.15.1.1"/>
    </reaction>
</comment>
<keyword evidence="1" id="KW-0186">Copper</keyword>
<dbReference type="EC" id="1.15.1.1" evidence="1"/>
<dbReference type="InterPro" id="IPR001424">
    <property type="entry name" value="SOD_Cu_Zn_dom"/>
</dbReference>
<dbReference type="CDD" id="cd00305">
    <property type="entry name" value="Cu-Zn_Superoxide_Dismutase"/>
    <property type="match status" value="1"/>
</dbReference>